<evidence type="ECO:0000256" key="3">
    <source>
        <dbReference type="ARBA" id="ARBA00022475"/>
    </source>
</evidence>
<evidence type="ECO:0000313" key="10">
    <source>
        <dbReference type="Proteomes" id="UP001497623"/>
    </source>
</evidence>
<reference evidence="9 10" key="1">
    <citation type="submission" date="2024-05" db="EMBL/GenBank/DDBJ databases">
        <authorList>
            <person name="Wallberg A."/>
        </authorList>
    </citation>
    <scope>NUCLEOTIDE SEQUENCE [LARGE SCALE GENOMIC DNA]</scope>
</reference>
<dbReference type="InterPro" id="IPR050895">
    <property type="entry name" value="XK-related_scramblase"/>
</dbReference>
<feature type="transmembrane region" description="Helical" evidence="7">
    <location>
        <begin position="235"/>
        <end position="257"/>
    </location>
</feature>
<feature type="transmembrane region" description="Helical" evidence="7">
    <location>
        <begin position="94"/>
        <end position="111"/>
    </location>
</feature>
<name>A0AAV2R5M0_MEGNR</name>
<comment type="similarity">
    <text evidence="2 7">Belongs to the XK family.</text>
</comment>
<dbReference type="Pfam" id="PF09815">
    <property type="entry name" value="XK-related"/>
    <property type="match status" value="1"/>
</dbReference>
<gene>
    <name evidence="9" type="ORF">MNOR_LOCUS19495</name>
</gene>
<feature type="transmembrane region" description="Helical" evidence="7">
    <location>
        <begin position="263"/>
        <end position="283"/>
    </location>
</feature>
<feature type="transmembrane region" description="Helical" evidence="7">
    <location>
        <begin position="295"/>
        <end position="313"/>
    </location>
</feature>
<protein>
    <recommendedName>
        <fullName evidence="7">XK-related protein</fullName>
    </recommendedName>
</protein>
<evidence type="ECO:0000256" key="6">
    <source>
        <dbReference type="ARBA" id="ARBA00023136"/>
    </source>
</evidence>
<evidence type="ECO:0000256" key="7">
    <source>
        <dbReference type="RuleBase" id="RU910716"/>
    </source>
</evidence>
<comment type="subcellular location">
    <subcellularLocation>
        <location evidence="1">Cell membrane</location>
        <topology evidence="1">Multi-pass membrane protein</topology>
    </subcellularLocation>
    <subcellularLocation>
        <location evidence="7">Membrane</location>
        <topology evidence="7">Multi-pass membrane protein</topology>
    </subcellularLocation>
</comment>
<keyword evidence="3" id="KW-1003">Cell membrane</keyword>
<comment type="caution">
    <text evidence="9">The sequence shown here is derived from an EMBL/GenBank/DDBJ whole genome shotgun (WGS) entry which is preliminary data.</text>
</comment>
<keyword evidence="10" id="KW-1185">Reference proteome</keyword>
<feature type="transmembrane region" description="Helical" evidence="7">
    <location>
        <begin position="333"/>
        <end position="349"/>
    </location>
</feature>
<feature type="transmembrane region" description="Helical" evidence="7">
    <location>
        <begin position="166"/>
        <end position="188"/>
    </location>
</feature>
<dbReference type="Proteomes" id="UP001497623">
    <property type="component" value="Unassembled WGS sequence"/>
</dbReference>
<evidence type="ECO:0000256" key="4">
    <source>
        <dbReference type="ARBA" id="ARBA00022692"/>
    </source>
</evidence>
<keyword evidence="4 7" id="KW-0812">Transmembrane</keyword>
<dbReference type="InterPro" id="IPR018629">
    <property type="entry name" value="XK-rel"/>
</dbReference>
<feature type="region of interest" description="Disordered" evidence="8">
    <location>
        <begin position="1"/>
        <end position="85"/>
    </location>
</feature>
<feature type="compositionally biased region" description="Polar residues" evidence="8">
    <location>
        <begin position="33"/>
        <end position="68"/>
    </location>
</feature>
<evidence type="ECO:0000313" key="9">
    <source>
        <dbReference type="EMBL" id="CAL4110870.1"/>
    </source>
</evidence>
<organism evidence="9 10">
    <name type="scientific">Meganyctiphanes norvegica</name>
    <name type="common">Northern krill</name>
    <name type="synonym">Thysanopoda norvegica</name>
    <dbReference type="NCBI Taxonomy" id="48144"/>
    <lineage>
        <taxon>Eukaryota</taxon>
        <taxon>Metazoa</taxon>
        <taxon>Ecdysozoa</taxon>
        <taxon>Arthropoda</taxon>
        <taxon>Crustacea</taxon>
        <taxon>Multicrustacea</taxon>
        <taxon>Malacostraca</taxon>
        <taxon>Eumalacostraca</taxon>
        <taxon>Eucarida</taxon>
        <taxon>Euphausiacea</taxon>
        <taxon>Euphausiidae</taxon>
        <taxon>Meganyctiphanes</taxon>
    </lineage>
</organism>
<keyword evidence="5 7" id="KW-1133">Transmembrane helix</keyword>
<dbReference type="GO" id="GO:0005886">
    <property type="term" value="C:plasma membrane"/>
    <property type="evidence" value="ECO:0007669"/>
    <property type="project" value="UniProtKB-SubCell"/>
</dbReference>
<feature type="transmembrane region" description="Helical" evidence="7">
    <location>
        <begin position="379"/>
        <end position="402"/>
    </location>
</feature>
<feature type="transmembrane region" description="Helical" evidence="7">
    <location>
        <begin position="200"/>
        <end position="223"/>
    </location>
</feature>
<evidence type="ECO:0000256" key="8">
    <source>
        <dbReference type="SAM" id="MobiDB-lite"/>
    </source>
</evidence>
<keyword evidence="6 7" id="KW-0472">Membrane</keyword>
<sequence>MDSPAATDDGKDRAPTINVTSETPDKGEKTALLKSNGSSEPPPSGDQSNGSRRSSKVSISLGGSTNSLKVPCGEVIPPPERARTPQLAPKGSPILIWWSILAVYGFVASLADMGSDIYTSHLYFGNGDNEYGIISVFFIVVPYLLQCCVSFRAIRDGKFGWLSKRRTCTALFIFLPFIVMGIGVMDTINGRDSLRLESAYIIMLFELIFESFPQTCLQIYVIVVYQNDPDQDIPILQWLSMVSSAFALSSGISYSVIFLKAHWGYKLVFTVLGGLTAVSRLLLCASVAQPDARLWPVPLITGMLAAIAVWLVFRYCEFAGRKTFMHKYKFDDPAQGLVTFLAWAATYLYNGFSVSGIPVSLVMVGFASANYALKPLSQVALVSLALSCATLLVNLCTTSVPACRRLGKRWVKGEGEDDDDPYHFRFY</sequence>
<feature type="transmembrane region" description="Helical" evidence="7">
    <location>
        <begin position="131"/>
        <end position="154"/>
    </location>
</feature>
<dbReference type="AlphaFoldDB" id="A0AAV2R5M0"/>
<dbReference type="PANTHER" id="PTHR16024:SF13">
    <property type="entry name" value="XK-RELATED PROTEIN 9"/>
    <property type="match status" value="1"/>
</dbReference>
<evidence type="ECO:0000256" key="2">
    <source>
        <dbReference type="ARBA" id="ARBA00008789"/>
    </source>
</evidence>
<dbReference type="PANTHER" id="PTHR16024">
    <property type="entry name" value="XK-RELATED PROTEIN"/>
    <property type="match status" value="1"/>
</dbReference>
<proteinExistence type="inferred from homology"/>
<evidence type="ECO:0000256" key="5">
    <source>
        <dbReference type="ARBA" id="ARBA00022989"/>
    </source>
</evidence>
<accession>A0AAV2R5M0</accession>
<evidence type="ECO:0000256" key="1">
    <source>
        <dbReference type="ARBA" id="ARBA00004651"/>
    </source>
</evidence>
<dbReference type="EMBL" id="CAXKWB010014510">
    <property type="protein sequence ID" value="CAL4110870.1"/>
    <property type="molecule type" value="Genomic_DNA"/>
</dbReference>